<evidence type="ECO:0000313" key="1">
    <source>
        <dbReference type="EMBL" id="KAI8001766.1"/>
    </source>
</evidence>
<accession>A0ACC0GQJ7</accession>
<reference evidence="1 2" key="1">
    <citation type="journal article" date="2022" name="Plant J.">
        <title>Chromosome-level genome of Camellia lanceoleosa provides a valuable resource for understanding genome evolution and self-incompatibility.</title>
        <authorList>
            <person name="Gong W."/>
            <person name="Xiao S."/>
            <person name="Wang L."/>
            <person name="Liao Z."/>
            <person name="Chang Y."/>
            <person name="Mo W."/>
            <person name="Hu G."/>
            <person name="Li W."/>
            <person name="Zhao G."/>
            <person name="Zhu H."/>
            <person name="Hu X."/>
            <person name="Ji K."/>
            <person name="Xiang X."/>
            <person name="Song Q."/>
            <person name="Yuan D."/>
            <person name="Jin S."/>
            <person name="Zhang L."/>
        </authorList>
    </citation>
    <scope>NUCLEOTIDE SEQUENCE [LARGE SCALE GENOMIC DNA]</scope>
    <source>
        <strain evidence="1">SQ_2022a</strain>
    </source>
</reference>
<sequence length="96" mass="10656">MGETKNKKVEAEEQPEISEAYSVSAVPYFVFLKVTAKDIVFCSDGKTVDTLEDADPSNAEVSEGLKKFSNWPTFPQLYCKGELLGGSYIAIAMHEW</sequence>
<comment type="caution">
    <text evidence="1">The sequence shown here is derived from an EMBL/GenBank/DDBJ whole genome shotgun (WGS) entry which is preliminary data.</text>
</comment>
<keyword evidence="2" id="KW-1185">Reference proteome</keyword>
<organism evidence="1 2">
    <name type="scientific">Camellia lanceoleosa</name>
    <dbReference type="NCBI Taxonomy" id="1840588"/>
    <lineage>
        <taxon>Eukaryota</taxon>
        <taxon>Viridiplantae</taxon>
        <taxon>Streptophyta</taxon>
        <taxon>Embryophyta</taxon>
        <taxon>Tracheophyta</taxon>
        <taxon>Spermatophyta</taxon>
        <taxon>Magnoliopsida</taxon>
        <taxon>eudicotyledons</taxon>
        <taxon>Gunneridae</taxon>
        <taxon>Pentapetalae</taxon>
        <taxon>asterids</taxon>
        <taxon>Ericales</taxon>
        <taxon>Theaceae</taxon>
        <taxon>Camellia</taxon>
    </lineage>
</organism>
<proteinExistence type="predicted"/>
<dbReference type="EMBL" id="CM045765">
    <property type="protein sequence ID" value="KAI8001766.1"/>
    <property type="molecule type" value="Genomic_DNA"/>
</dbReference>
<evidence type="ECO:0000313" key="2">
    <source>
        <dbReference type="Proteomes" id="UP001060215"/>
    </source>
</evidence>
<protein>
    <submittedName>
        <fullName evidence="1">Monothiol glutaredoxin-S17</fullName>
    </submittedName>
</protein>
<gene>
    <name evidence="1" type="ORF">LOK49_LG09G00677</name>
</gene>
<name>A0ACC0GQJ7_9ERIC</name>
<dbReference type="Proteomes" id="UP001060215">
    <property type="component" value="Chromosome 8"/>
</dbReference>